<sequence length="506" mass="59178">MKAKQNLKKVQYYFPEIILILSFIVIQTSHFNIDFWNDEIYTLKHFTFSSLSKTLTDYHVPNNHIAFNLINNIYLKILHIDSLYTLMDHPYILRIIPLIYSSITVLYSYKITKILTNKNTAIIATITLLTLIPYFNFSLQIRGYGISTLCLILLFYHNLRYHIDEKKINLILNIFFSFTAFITIPSNIYYLIGINLSLVINFFLKKYTLLKSLKSINIRVFFSSPEFNLIIATSLGIVLGLLFYLPILKDVFMNEYVIPGKPFSLFHLWYYIKNLAQGYISGKWILIPLTLLSIIITWKNLLSKKNTILSITTILFTPILITFVRGDDAPLRVFVVSMPFYSIFLAIIIYSFIEKYSYKKLYSILSIYAIIGYSLLTFNFEYNRIKINTADNISKGKRSQNLYEQYYSFHYTPLKDSKLLSELYPNYSNAPIIRIGCEPHGISIYLEKFNIPMYNENKYDSLISHHDSLIVITNNLNLFTDSTKLNSVKLNKTASYHNLFLIYKIP</sequence>
<dbReference type="GO" id="GO:0016757">
    <property type="term" value="F:glycosyltransferase activity"/>
    <property type="evidence" value="ECO:0007669"/>
    <property type="project" value="UniProtKB-KW"/>
</dbReference>
<feature type="transmembrane region" description="Helical" evidence="1">
    <location>
        <begin position="331"/>
        <end position="353"/>
    </location>
</feature>
<dbReference type="RefSeq" id="WP_301190340.1">
    <property type="nucleotide sequence ID" value="NZ_JAPDPJ010000018.1"/>
</dbReference>
<name>A0AAE3M3W4_9BACT</name>
<keyword evidence="1" id="KW-0812">Transmembrane</keyword>
<feature type="transmembrane region" description="Helical" evidence="1">
    <location>
        <begin position="168"/>
        <end position="184"/>
    </location>
</feature>
<feature type="transmembrane region" description="Helical" evidence="1">
    <location>
        <begin position="359"/>
        <end position="378"/>
    </location>
</feature>
<dbReference type="Proteomes" id="UP001209229">
    <property type="component" value="Unassembled WGS sequence"/>
</dbReference>
<reference evidence="2" key="1">
    <citation type="submission" date="2022-10" db="EMBL/GenBank/DDBJ databases">
        <authorList>
            <person name="Yu W.X."/>
        </authorList>
    </citation>
    <scope>NUCLEOTIDE SEQUENCE</scope>
    <source>
        <strain evidence="2">AAT</strain>
    </source>
</reference>
<accession>A0AAE3M3W4</accession>
<feature type="transmembrane region" description="Helical" evidence="1">
    <location>
        <begin position="91"/>
        <end position="109"/>
    </location>
</feature>
<organism evidence="2 3">
    <name type="scientific">Plebeiibacterium sediminum</name>
    <dbReference type="NCBI Taxonomy" id="2992112"/>
    <lineage>
        <taxon>Bacteria</taxon>
        <taxon>Pseudomonadati</taxon>
        <taxon>Bacteroidota</taxon>
        <taxon>Bacteroidia</taxon>
        <taxon>Marinilabiliales</taxon>
        <taxon>Marinilabiliaceae</taxon>
        <taxon>Plebeiibacterium</taxon>
    </lineage>
</organism>
<keyword evidence="3" id="KW-1185">Reference proteome</keyword>
<gene>
    <name evidence="2" type="ORF">OM075_09875</name>
</gene>
<protein>
    <submittedName>
        <fullName evidence="2">Glycosyltransferase family 39 protein</fullName>
        <ecNumber evidence="2">2.4.-.-</ecNumber>
    </submittedName>
</protein>
<feature type="transmembrane region" description="Helical" evidence="1">
    <location>
        <begin position="307"/>
        <end position="324"/>
    </location>
</feature>
<evidence type="ECO:0000313" key="2">
    <source>
        <dbReference type="EMBL" id="MCW3786776.1"/>
    </source>
</evidence>
<comment type="caution">
    <text evidence="2">The sequence shown here is derived from an EMBL/GenBank/DDBJ whole genome shotgun (WGS) entry which is preliminary data.</text>
</comment>
<keyword evidence="1" id="KW-0472">Membrane</keyword>
<proteinExistence type="predicted"/>
<keyword evidence="2" id="KW-0808">Transferase</keyword>
<feature type="transmembrane region" description="Helical" evidence="1">
    <location>
        <begin position="227"/>
        <end position="247"/>
    </location>
</feature>
<keyword evidence="1" id="KW-1133">Transmembrane helix</keyword>
<keyword evidence="2" id="KW-0328">Glycosyltransferase</keyword>
<dbReference type="EMBL" id="JAPDPJ010000018">
    <property type="protein sequence ID" value="MCW3786776.1"/>
    <property type="molecule type" value="Genomic_DNA"/>
</dbReference>
<dbReference type="AlphaFoldDB" id="A0AAE3M3W4"/>
<feature type="transmembrane region" description="Helical" evidence="1">
    <location>
        <begin position="121"/>
        <end position="137"/>
    </location>
</feature>
<feature type="transmembrane region" description="Helical" evidence="1">
    <location>
        <begin position="284"/>
        <end position="301"/>
    </location>
</feature>
<feature type="transmembrane region" description="Helical" evidence="1">
    <location>
        <begin position="143"/>
        <end position="161"/>
    </location>
</feature>
<evidence type="ECO:0000256" key="1">
    <source>
        <dbReference type="SAM" id="Phobius"/>
    </source>
</evidence>
<dbReference type="EC" id="2.4.-.-" evidence="2"/>
<feature type="transmembrane region" description="Helical" evidence="1">
    <location>
        <begin position="12"/>
        <end position="33"/>
    </location>
</feature>
<evidence type="ECO:0000313" key="3">
    <source>
        <dbReference type="Proteomes" id="UP001209229"/>
    </source>
</evidence>